<evidence type="ECO:0000256" key="4">
    <source>
        <dbReference type="SAM" id="Phobius"/>
    </source>
</evidence>
<feature type="transmembrane region" description="Helical" evidence="4">
    <location>
        <begin position="1092"/>
        <end position="1111"/>
    </location>
</feature>
<dbReference type="InterPro" id="IPR052014">
    <property type="entry name" value="Dictyostelium_Tiger"/>
</dbReference>
<feature type="compositionally biased region" description="Low complexity" evidence="3">
    <location>
        <begin position="1067"/>
        <end position="1081"/>
    </location>
</feature>
<protein>
    <recommendedName>
        <fullName evidence="5">IPT/TIG domain-containing protein</fullName>
    </recommendedName>
</protein>
<feature type="region of interest" description="Disordered" evidence="3">
    <location>
        <begin position="1017"/>
        <end position="1085"/>
    </location>
</feature>
<dbReference type="InterPro" id="IPR016187">
    <property type="entry name" value="CTDL_fold"/>
</dbReference>
<evidence type="ECO:0000256" key="1">
    <source>
        <dbReference type="ARBA" id="ARBA00022729"/>
    </source>
</evidence>
<proteinExistence type="predicted"/>
<evidence type="ECO:0000313" key="7">
    <source>
        <dbReference type="Proteomes" id="UP000695562"/>
    </source>
</evidence>
<evidence type="ECO:0000256" key="2">
    <source>
        <dbReference type="ARBA" id="ARBA00023180"/>
    </source>
</evidence>
<dbReference type="SUPFAM" id="SSF81296">
    <property type="entry name" value="E set domains"/>
    <property type="match status" value="1"/>
</dbReference>
<feature type="compositionally biased region" description="Low complexity" evidence="3">
    <location>
        <begin position="1017"/>
        <end position="1060"/>
    </location>
</feature>
<comment type="caution">
    <text evidence="6">The sequence shown here is derived from an EMBL/GenBank/DDBJ whole genome shotgun (WGS) entry which is preliminary data.</text>
</comment>
<organism evidence="6 7">
    <name type="scientific">Polysphondylium violaceum</name>
    <dbReference type="NCBI Taxonomy" id="133409"/>
    <lineage>
        <taxon>Eukaryota</taxon>
        <taxon>Amoebozoa</taxon>
        <taxon>Evosea</taxon>
        <taxon>Eumycetozoa</taxon>
        <taxon>Dictyostelia</taxon>
        <taxon>Dictyosteliales</taxon>
        <taxon>Dictyosteliaceae</taxon>
        <taxon>Polysphondylium</taxon>
    </lineage>
</organism>
<keyword evidence="1" id="KW-0732">Signal</keyword>
<evidence type="ECO:0000259" key="5">
    <source>
        <dbReference type="Pfam" id="PF01833"/>
    </source>
</evidence>
<dbReference type="AlphaFoldDB" id="A0A8J4Q2I8"/>
<keyword evidence="2" id="KW-0325">Glycoprotein</keyword>
<dbReference type="InterPro" id="IPR014756">
    <property type="entry name" value="Ig_E-set"/>
</dbReference>
<dbReference type="Proteomes" id="UP000695562">
    <property type="component" value="Unassembled WGS sequence"/>
</dbReference>
<feature type="domain" description="IPT/TIG" evidence="5">
    <location>
        <begin position="935"/>
        <end position="1007"/>
    </location>
</feature>
<feature type="domain" description="IPT/TIG" evidence="5">
    <location>
        <begin position="523"/>
        <end position="599"/>
    </location>
</feature>
<keyword evidence="4" id="KW-1133">Transmembrane helix</keyword>
<keyword evidence="4" id="KW-0812">Transmembrane</keyword>
<gene>
    <name evidence="6" type="ORF">CYY_001046</name>
</gene>
<feature type="domain" description="IPT/TIG" evidence="5">
    <location>
        <begin position="605"/>
        <end position="682"/>
    </location>
</feature>
<evidence type="ECO:0000256" key="3">
    <source>
        <dbReference type="SAM" id="MobiDB-lite"/>
    </source>
</evidence>
<dbReference type="Gene3D" id="2.60.40.10">
    <property type="entry name" value="Immunoglobulins"/>
    <property type="match status" value="2"/>
</dbReference>
<dbReference type="PANTHER" id="PTHR31341">
    <property type="entry name" value="IPT/TIG DOMAIN-CONTAINING PROTEIN-RELATED-RELATED"/>
    <property type="match status" value="1"/>
</dbReference>
<dbReference type="SUPFAM" id="SSF56436">
    <property type="entry name" value="C-type lectin-like"/>
    <property type="match status" value="1"/>
</dbReference>
<reference evidence="6" key="1">
    <citation type="submission" date="2020-01" db="EMBL/GenBank/DDBJ databases">
        <title>Development of genomics and gene disruption for Polysphondylium violaceum indicates a role for the polyketide synthase stlB in stalk morphogenesis.</title>
        <authorList>
            <person name="Narita B."/>
            <person name="Kawabe Y."/>
            <person name="Kin K."/>
            <person name="Saito T."/>
            <person name="Gibbs R."/>
            <person name="Kuspa A."/>
            <person name="Muzny D."/>
            <person name="Queller D."/>
            <person name="Richards S."/>
            <person name="Strassman J."/>
            <person name="Sucgang R."/>
            <person name="Worley K."/>
            <person name="Schaap P."/>
        </authorList>
    </citation>
    <scope>NUCLEOTIDE SEQUENCE</scope>
    <source>
        <strain evidence="6">QSvi11</strain>
    </source>
</reference>
<accession>A0A8J4Q2I8</accession>
<keyword evidence="7" id="KW-1185">Reference proteome</keyword>
<name>A0A8J4Q2I8_9MYCE</name>
<dbReference type="InterPro" id="IPR016186">
    <property type="entry name" value="C-type_lectin-like/link_sf"/>
</dbReference>
<dbReference type="InterPro" id="IPR013783">
    <property type="entry name" value="Ig-like_fold"/>
</dbReference>
<dbReference type="CDD" id="cd00037">
    <property type="entry name" value="CLECT"/>
    <property type="match status" value="1"/>
</dbReference>
<dbReference type="Pfam" id="PF01833">
    <property type="entry name" value="TIG"/>
    <property type="match status" value="3"/>
</dbReference>
<sequence>MNYQYAKSYCESYTPPEGFSTGYLATITTLDEYNWVTTSQFGVLSDIWIAGSDLGNVGNWTFNVGPEKGQLMYDLYSGRSYTFTHFLLNEPSLIDGENYLYIEYENGMRNTLESTEKTFVCEFSPIDEVFIPAVHSDGGMVTVNVKGYDITTLEIKFIPLFGYPPNEFFCQDITKVGENTITCNIQSGVGQHVYIISDKDKHSIEAVWEYQPPYVSIIAPVFDSGSTITLAGDNFGNDPGRLQVTFDVIDSYIMCTNIQILTPSKKLSCTLSQSLTKVFPMEVSIDVISMTFYKTAFYDRDSNSVFSISFSQADNYQGMLDYSKKSKVDGDFGYLSVFATQDQYNLAKQFYSENLLVALGVTIDSIDPDGFKYSAGPAIDENALGFYYSFIEGTPDVSNGEIYCNFDLDSGSIHADTKQNIAIKGGLIQYGGYNPTARNYQTPFLIDSEGGTIFLELDNFGTSFSNTRVLLENKWSDYIDYFKGGISITIGAPYLGLSKYPINVAIDDDRSLLDDVNYDRTPPSIISIEPPLEASGGIITITGKSFTSHPDVITVQGIDCNAIQLTIEHRQITCSIGPGSGMKSISIIAAEKISNSFNYYYYQDPTITSIPPIPTSGGIVTIQGTGFGIDKNALSIDLCTNIEIITEDTTITCIFNQGQGDISVILTIGTYSTPPFNTRYQYPTISNIVQTNGDIDIIGDNFGWDQSKSIIKMDNDLVIGSSCTLVSNTYINCSNLATVYGPFSISNDNGVNFGTTYKYDLKPYITSTFDDECVKPQEKLTIQGGYMVSKSSTFKIKIGEQYFQVNNLDSSKSELIVPDGSGVVSLQFEIDNTRLSNPISISYCPVWPPVIKSVDYNRRTKKYEITGTGFSTAADTNTAFITSTNGVILYSLQIGEFTNSLIEVELPIDAQSGMVIVKTSELQSKKVWLDITPEIKSATSPLEQGSLITITGKYFKTIDVDGNPVKIEFSSNGNILTCQADNEVYVCPMPPGSGSVTIQVKSKSIVDDSDISEFTTTYTKESNNNNSNSKSEGSSDSDNSSNTQSSNSHNHSSNSYTNSQSKEDTENSNSNNPTNTTPTNTGKNSWRWKGPLIGISCLLAIVLSAGVIVFLRGRASSNLFNRFDRKEEGDIELM</sequence>
<evidence type="ECO:0000313" key="6">
    <source>
        <dbReference type="EMBL" id="KAF2077659.1"/>
    </source>
</evidence>
<dbReference type="Gene3D" id="3.10.100.10">
    <property type="entry name" value="Mannose-Binding Protein A, subunit A"/>
    <property type="match status" value="1"/>
</dbReference>
<dbReference type="EMBL" id="AJWJ01000023">
    <property type="protein sequence ID" value="KAF2077659.1"/>
    <property type="molecule type" value="Genomic_DNA"/>
</dbReference>
<dbReference type="OrthoDB" id="24136at2759"/>
<dbReference type="InterPro" id="IPR002909">
    <property type="entry name" value="IPT_dom"/>
</dbReference>
<keyword evidence="4" id="KW-0472">Membrane</keyword>